<dbReference type="InterPro" id="IPR011060">
    <property type="entry name" value="RibuloseP-bd_barrel"/>
</dbReference>
<comment type="caution">
    <text evidence="12">The sequence shown here is derived from an EMBL/GenBank/DDBJ whole genome shotgun (WGS) entry which is preliminary data.</text>
</comment>
<keyword evidence="8 9" id="KW-0456">Lyase</keyword>
<dbReference type="Pfam" id="PF00218">
    <property type="entry name" value="IGPS"/>
    <property type="match status" value="1"/>
</dbReference>
<organism evidence="12 13">
    <name type="scientific">Salinibacillus xinjiangensis</name>
    <dbReference type="NCBI Taxonomy" id="1229268"/>
    <lineage>
        <taxon>Bacteria</taxon>
        <taxon>Bacillati</taxon>
        <taxon>Bacillota</taxon>
        <taxon>Bacilli</taxon>
        <taxon>Bacillales</taxon>
        <taxon>Bacillaceae</taxon>
        <taxon>Salinibacillus</taxon>
    </lineage>
</organism>
<evidence type="ECO:0000313" key="12">
    <source>
        <dbReference type="EMBL" id="MRG87543.1"/>
    </source>
</evidence>
<dbReference type="GO" id="GO:0004640">
    <property type="term" value="F:phosphoribosylanthranilate isomerase activity"/>
    <property type="evidence" value="ECO:0007669"/>
    <property type="project" value="TreeGrafter"/>
</dbReference>
<dbReference type="HAMAP" id="MF_00134_B">
    <property type="entry name" value="IGPS_B"/>
    <property type="match status" value="1"/>
</dbReference>
<dbReference type="Proteomes" id="UP000480185">
    <property type="component" value="Unassembled WGS sequence"/>
</dbReference>
<keyword evidence="4 9" id="KW-0028">Amino-acid biosynthesis</keyword>
<dbReference type="NCBIfam" id="NF001371">
    <property type="entry name" value="PRK00278.1-3"/>
    <property type="match status" value="1"/>
</dbReference>
<feature type="domain" description="Indole-3-glycerol phosphate synthase" evidence="11">
    <location>
        <begin position="5"/>
        <end position="252"/>
    </location>
</feature>
<dbReference type="PROSITE" id="PS00614">
    <property type="entry name" value="IGPS"/>
    <property type="match status" value="1"/>
</dbReference>
<dbReference type="PANTHER" id="PTHR22854:SF2">
    <property type="entry name" value="INDOLE-3-GLYCEROL-PHOSPHATE SYNTHASE"/>
    <property type="match status" value="1"/>
</dbReference>
<evidence type="ECO:0000259" key="11">
    <source>
        <dbReference type="Pfam" id="PF00218"/>
    </source>
</evidence>
<dbReference type="InterPro" id="IPR001468">
    <property type="entry name" value="Indole-3-GlycerolPSynthase_CS"/>
</dbReference>
<comment type="catalytic activity">
    <reaction evidence="1 9">
        <text>1-(2-carboxyphenylamino)-1-deoxy-D-ribulose 5-phosphate + H(+) = (1S,2R)-1-C-(indol-3-yl)glycerol 3-phosphate + CO2 + H2O</text>
        <dbReference type="Rhea" id="RHEA:23476"/>
        <dbReference type="ChEBI" id="CHEBI:15377"/>
        <dbReference type="ChEBI" id="CHEBI:15378"/>
        <dbReference type="ChEBI" id="CHEBI:16526"/>
        <dbReference type="ChEBI" id="CHEBI:58613"/>
        <dbReference type="ChEBI" id="CHEBI:58866"/>
        <dbReference type="EC" id="4.1.1.48"/>
    </reaction>
</comment>
<dbReference type="SUPFAM" id="SSF51366">
    <property type="entry name" value="Ribulose-phoshate binding barrel"/>
    <property type="match status" value="1"/>
</dbReference>
<dbReference type="PANTHER" id="PTHR22854">
    <property type="entry name" value="TRYPTOPHAN BIOSYNTHESIS PROTEIN"/>
    <property type="match status" value="1"/>
</dbReference>
<dbReference type="RefSeq" id="WP_153729420.1">
    <property type="nucleotide sequence ID" value="NZ_WJNH01000009.1"/>
</dbReference>
<keyword evidence="13" id="KW-1185">Reference proteome</keyword>
<dbReference type="GO" id="GO:0000162">
    <property type="term" value="P:L-tryptophan biosynthetic process"/>
    <property type="evidence" value="ECO:0007669"/>
    <property type="project" value="UniProtKB-UniRule"/>
</dbReference>
<sequence length="263" mass="29007">MTTILDRILKEKEKEVARLKKEYVDTDRGLDDQHRSLYNAFMNSNHLNVISEIKRASPSKGDIDVGVNPVEQAKQYVEAGAGAISVLTDTPFFKGTMDDLRKVREVVDVPILCKDFIIDTIQIDRAKASGADVILLIASALSQAELDQLYQYAKSKQLEVLFEVHNEEELAVAKEIGANIIGINNRDLKTFDVRLDVTEQLAGSITSPDTLIISESGFRTADDAERIVQTGARGILVGETLMRSDNLAEALANFKVSLVGERA</sequence>
<dbReference type="InterPro" id="IPR013798">
    <property type="entry name" value="Indole-3-glycerol_P_synth_dom"/>
</dbReference>
<proteinExistence type="inferred from homology"/>
<evidence type="ECO:0000256" key="3">
    <source>
        <dbReference type="ARBA" id="ARBA00008737"/>
    </source>
</evidence>
<dbReference type="OrthoDB" id="9804217at2"/>
<dbReference type="UniPathway" id="UPA00035">
    <property type="reaction ID" value="UER00043"/>
</dbReference>
<dbReference type="AlphaFoldDB" id="A0A6G1X963"/>
<keyword evidence="5 9" id="KW-0210">Decarboxylase</keyword>
<evidence type="ECO:0000256" key="4">
    <source>
        <dbReference type="ARBA" id="ARBA00022605"/>
    </source>
</evidence>
<comment type="pathway">
    <text evidence="2 9">Amino-acid biosynthesis; L-tryptophan biosynthesis; L-tryptophan from chorismate: step 4/5.</text>
</comment>
<evidence type="ECO:0000256" key="8">
    <source>
        <dbReference type="ARBA" id="ARBA00023239"/>
    </source>
</evidence>
<keyword evidence="10" id="KW-0175">Coiled coil</keyword>
<dbReference type="EMBL" id="WJNH01000009">
    <property type="protein sequence ID" value="MRG87543.1"/>
    <property type="molecule type" value="Genomic_DNA"/>
</dbReference>
<evidence type="ECO:0000256" key="7">
    <source>
        <dbReference type="ARBA" id="ARBA00023141"/>
    </source>
</evidence>
<dbReference type="EC" id="4.1.1.48" evidence="9"/>
<feature type="coiled-coil region" evidence="10">
    <location>
        <begin position="2"/>
        <end position="29"/>
    </location>
</feature>
<gene>
    <name evidence="9 12" type="primary">trpC</name>
    <name evidence="12" type="ORF">GH754_14720</name>
</gene>
<evidence type="ECO:0000256" key="2">
    <source>
        <dbReference type="ARBA" id="ARBA00004696"/>
    </source>
</evidence>
<name>A0A6G1X963_9BACI</name>
<dbReference type="InterPro" id="IPR045186">
    <property type="entry name" value="Indole-3-glycerol_P_synth"/>
</dbReference>
<dbReference type="GO" id="GO:0004425">
    <property type="term" value="F:indole-3-glycerol-phosphate synthase activity"/>
    <property type="evidence" value="ECO:0007669"/>
    <property type="project" value="UniProtKB-UniRule"/>
</dbReference>
<keyword evidence="6 9" id="KW-0822">Tryptophan biosynthesis</keyword>
<evidence type="ECO:0000256" key="1">
    <source>
        <dbReference type="ARBA" id="ARBA00001633"/>
    </source>
</evidence>
<keyword evidence="7 9" id="KW-0057">Aromatic amino acid biosynthesis</keyword>
<evidence type="ECO:0000256" key="5">
    <source>
        <dbReference type="ARBA" id="ARBA00022793"/>
    </source>
</evidence>
<evidence type="ECO:0000256" key="9">
    <source>
        <dbReference type="HAMAP-Rule" id="MF_00134"/>
    </source>
</evidence>
<comment type="similarity">
    <text evidence="3 9">Belongs to the TrpC family.</text>
</comment>
<dbReference type="CDD" id="cd00331">
    <property type="entry name" value="IGPS"/>
    <property type="match status" value="1"/>
</dbReference>
<evidence type="ECO:0000256" key="10">
    <source>
        <dbReference type="SAM" id="Coils"/>
    </source>
</evidence>
<evidence type="ECO:0000256" key="6">
    <source>
        <dbReference type="ARBA" id="ARBA00022822"/>
    </source>
</evidence>
<dbReference type="InterPro" id="IPR013785">
    <property type="entry name" value="Aldolase_TIM"/>
</dbReference>
<evidence type="ECO:0000313" key="13">
    <source>
        <dbReference type="Proteomes" id="UP000480185"/>
    </source>
</evidence>
<accession>A0A6G1X963</accession>
<reference evidence="12 13" key="1">
    <citation type="submission" date="2019-11" db="EMBL/GenBank/DDBJ databases">
        <authorList>
            <person name="Li J."/>
        </authorList>
    </citation>
    <scope>NUCLEOTIDE SEQUENCE [LARGE SCALE GENOMIC DNA]</scope>
    <source>
        <strain evidence="12 13">J4</strain>
    </source>
</reference>
<dbReference type="FunFam" id="3.20.20.70:FF:000024">
    <property type="entry name" value="Indole-3-glycerol phosphate synthase"/>
    <property type="match status" value="1"/>
</dbReference>
<dbReference type="NCBIfam" id="NF001377">
    <property type="entry name" value="PRK00278.2-4"/>
    <property type="match status" value="1"/>
</dbReference>
<dbReference type="Gene3D" id="3.20.20.70">
    <property type="entry name" value="Aldolase class I"/>
    <property type="match status" value="1"/>
</dbReference>
<protein>
    <recommendedName>
        <fullName evidence="9">Indole-3-glycerol phosphate synthase</fullName>
        <shortName evidence="9">IGPS</shortName>
        <ecNumber evidence="9">4.1.1.48</ecNumber>
    </recommendedName>
</protein>